<keyword evidence="1" id="KW-1133">Transmembrane helix</keyword>
<feature type="transmembrane region" description="Helical" evidence="1">
    <location>
        <begin position="12"/>
        <end position="39"/>
    </location>
</feature>
<protein>
    <submittedName>
        <fullName evidence="2">Cbb3-type cytochrome c oxidase subunit</fullName>
    </submittedName>
</protein>
<sequence>MVEGYLIMINFIWQFIKIGIGVLLILGLSYILRILILIYKASKKAQKEQPSNLPLCDTCKYLKYKDSNATWTYNCNCRPSKFNSPPEICNDYKRKWY</sequence>
<keyword evidence="1" id="KW-0812">Transmembrane</keyword>
<organism evidence="2">
    <name type="scientific">Siphoviridae sp. ctOSJ35</name>
    <dbReference type="NCBI Taxonomy" id="2825479"/>
    <lineage>
        <taxon>Viruses</taxon>
        <taxon>Duplodnaviria</taxon>
        <taxon>Heunggongvirae</taxon>
        <taxon>Uroviricota</taxon>
        <taxon>Caudoviricetes</taxon>
    </lineage>
</organism>
<evidence type="ECO:0000313" key="2">
    <source>
        <dbReference type="EMBL" id="DAE07290.1"/>
    </source>
</evidence>
<dbReference type="EMBL" id="BK015447">
    <property type="protein sequence ID" value="DAE07290.1"/>
    <property type="molecule type" value="Genomic_DNA"/>
</dbReference>
<keyword evidence="1" id="KW-0472">Membrane</keyword>
<name>A0A8S5PK57_9CAUD</name>
<proteinExistence type="predicted"/>
<evidence type="ECO:0000256" key="1">
    <source>
        <dbReference type="SAM" id="Phobius"/>
    </source>
</evidence>
<accession>A0A8S5PK57</accession>
<reference evidence="2" key="1">
    <citation type="journal article" date="2021" name="Proc. Natl. Acad. Sci. U.S.A.">
        <title>A Catalog of Tens of Thousands of Viruses from Human Metagenomes Reveals Hidden Associations with Chronic Diseases.</title>
        <authorList>
            <person name="Tisza M.J."/>
            <person name="Buck C.B."/>
        </authorList>
    </citation>
    <scope>NUCLEOTIDE SEQUENCE</scope>
    <source>
        <strain evidence="2">CtOSJ35</strain>
    </source>
</reference>